<dbReference type="EMBL" id="WHVB01000005">
    <property type="protein sequence ID" value="KAF8482447.1"/>
    <property type="molecule type" value="Genomic_DNA"/>
</dbReference>
<dbReference type="Proteomes" id="UP000759537">
    <property type="component" value="Unassembled WGS sequence"/>
</dbReference>
<dbReference type="InterPro" id="IPR003615">
    <property type="entry name" value="HNH_nuc"/>
</dbReference>
<reference evidence="3" key="2">
    <citation type="journal article" date="2020" name="Nat. Commun.">
        <title>Large-scale genome sequencing of mycorrhizal fungi provides insights into the early evolution of symbiotic traits.</title>
        <authorList>
            <person name="Miyauchi S."/>
            <person name="Kiss E."/>
            <person name="Kuo A."/>
            <person name="Drula E."/>
            <person name="Kohler A."/>
            <person name="Sanchez-Garcia M."/>
            <person name="Morin E."/>
            <person name="Andreopoulos B."/>
            <person name="Barry K.W."/>
            <person name="Bonito G."/>
            <person name="Buee M."/>
            <person name="Carver A."/>
            <person name="Chen C."/>
            <person name="Cichocki N."/>
            <person name="Clum A."/>
            <person name="Culley D."/>
            <person name="Crous P.W."/>
            <person name="Fauchery L."/>
            <person name="Girlanda M."/>
            <person name="Hayes R.D."/>
            <person name="Keri Z."/>
            <person name="LaButti K."/>
            <person name="Lipzen A."/>
            <person name="Lombard V."/>
            <person name="Magnuson J."/>
            <person name="Maillard F."/>
            <person name="Murat C."/>
            <person name="Nolan M."/>
            <person name="Ohm R.A."/>
            <person name="Pangilinan J."/>
            <person name="Pereira M.F."/>
            <person name="Perotto S."/>
            <person name="Peter M."/>
            <person name="Pfister S."/>
            <person name="Riley R."/>
            <person name="Sitrit Y."/>
            <person name="Stielow J.B."/>
            <person name="Szollosi G."/>
            <person name="Zifcakova L."/>
            <person name="Stursova M."/>
            <person name="Spatafora J.W."/>
            <person name="Tedersoo L."/>
            <person name="Vaario L.M."/>
            <person name="Yamada A."/>
            <person name="Yan M."/>
            <person name="Wang P."/>
            <person name="Xu J."/>
            <person name="Bruns T."/>
            <person name="Baldrian P."/>
            <person name="Vilgalys R."/>
            <person name="Dunand C."/>
            <person name="Henrissat B."/>
            <person name="Grigoriev I.V."/>
            <person name="Hibbett D."/>
            <person name="Nagy L.G."/>
            <person name="Martin F.M."/>
        </authorList>
    </citation>
    <scope>NUCLEOTIDE SEQUENCE</scope>
    <source>
        <strain evidence="3">Prilba</strain>
    </source>
</reference>
<feature type="region of interest" description="Disordered" evidence="1">
    <location>
        <begin position="322"/>
        <end position="357"/>
    </location>
</feature>
<feature type="region of interest" description="Disordered" evidence="1">
    <location>
        <begin position="391"/>
        <end position="426"/>
    </location>
</feature>
<sequence length="426" mass="47586">MRGGARGGEPEWMGPSVTSLSSTIMVDIYLNVHGSQGPFLTIPDSDIQRLAIHPFRWLQYVMFSICGAYGNLSAMPDGPPVNYDCTSMVDNIYYYNPLGDSDCIFVDYKGSNDQITSSSLTDHHYNFREDVIHRDGLFCVITQHPAEHCDATHLIPRSKGDEYIKKVVQDHSPLYHPSPSISGIDDVQNGVLLWKGVHSFLFTGEVAFLKTPNYGLNPTDIQRLEVNQGPTSGDHITLQQLKKPIADNPAALATITNIHPCVAFILGAHVDAQFQGTEISLPPAVILDYMYGVAAYKCWRSSQADNEVHNMMKSYHKEHYADIPVPPCRPSNNDNGSSKEQDHAYGPDDPPTTLPQQRCYIFTRRGDTMAKTMDELNSVLMHLQGITPQEAANRREKQLKEEEQKAQEASQSKVIEWMKTSIDTSD</sequence>
<dbReference type="AlphaFoldDB" id="A0A9P5MZE4"/>
<organism evidence="3 4">
    <name type="scientific">Russula ochroleuca</name>
    <dbReference type="NCBI Taxonomy" id="152965"/>
    <lineage>
        <taxon>Eukaryota</taxon>
        <taxon>Fungi</taxon>
        <taxon>Dikarya</taxon>
        <taxon>Basidiomycota</taxon>
        <taxon>Agaricomycotina</taxon>
        <taxon>Agaricomycetes</taxon>
        <taxon>Russulales</taxon>
        <taxon>Russulaceae</taxon>
        <taxon>Russula</taxon>
    </lineage>
</organism>
<feature type="domain" description="HNH nuclease" evidence="2">
    <location>
        <begin position="139"/>
        <end position="199"/>
    </location>
</feature>
<dbReference type="Pfam" id="PF13391">
    <property type="entry name" value="HNH_2"/>
    <property type="match status" value="1"/>
</dbReference>
<evidence type="ECO:0000256" key="1">
    <source>
        <dbReference type="SAM" id="MobiDB-lite"/>
    </source>
</evidence>
<accession>A0A9P5MZE4</accession>
<evidence type="ECO:0000313" key="3">
    <source>
        <dbReference type="EMBL" id="KAF8482447.1"/>
    </source>
</evidence>
<dbReference type="OrthoDB" id="3269637at2759"/>
<protein>
    <recommendedName>
        <fullName evidence="2">HNH nuclease domain-containing protein</fullName>
    </recommendedName>
</protein>
<reference evidence="3" key="1">
    <citation type="submission" date="2019-10" db="EMBL/GenBank/DDBJ databases">
        <authorList>
            <consortium name="DOE Joint Genome Institute"/>
            <person name="Kuo A."/>
            <person name="Miyauchi S."/>
            <person name="Kiss E."/>
            <person name="Drula E."/>
            <person name="Kohler A."/>
            <person name="Sanchez-Garcia M."/>
            <person name="Andreopoulos B."/>
            <person name="Barry K.W."/>
            <person name="Bonito G."/>
            <person name="Buee M."/>
            <person name="Carver A."/>
            <person name="Chen C."/>
            <person name="Cichocki N."/>
            <person name="Clum A."/>
            <person name="Culley D."/>
            <person name="Crous P.W."/>
            <person name="Fauchery L."/>
            <person name="Girlanda M."/>
            <person name="Hayes R."/>
            <person name="Keri Z."/>
            <person name="LaButti K."/>
            <person name="Lipzen A."/>
            <person name="Lombard V."/>
            <person name="Magnuson J."/>
            <person name="Maillard F."/>
            <person name="Morin E."/>
            <person name="Murat C."/>
            <person name="Nolan M."/>
            <person name="Ohm R."/>
            <person name="Pangilinan J."/>
            <person name="Pereira M."/>
            <person name="Perotto S."/>
            <person name="Peter M."/>
            <person name="Riley R."/>
            <person name="Sitrit Y."/>
            <person name="Stielow B."/>
            <person name="Szollosi G."/>
            <person name="Zifcakova L."/>
            <person name="Stursova M."/>
            <person name="Spatafora J.W."/>
            <person name="Tedersoo L."/>
            <person name="Vaario L.-M."/>
            <person name="Yamada A."/>
            <person name="Yan M."/>
            <person name="Wang P."/>
            <person name="Xu J."/>
            <person name="Bruns T."/>
            <person name="Baldrian P."/>
            <person name="Vilgalys R."/>
            <person name="Henrissat B."/>
            <person name="Grigoriev I.V."/>
            <person name="Hibbett D."/>
            <person name="Nagy L.G."/>
            <person name="Martin F.M."/>
        </authorList>
    </citation>
    <scope>NUCLEOTIDE SEQUENCE</scope>
    <source>
        <strain evidence="3">Prilba</strain>
    </source>
</reference>
<keyword evidence="4" id="KW-1185">Reference proteome</keyword>
<evidence type="ECO:0000259" key="2">
    <source>
        <dbReference type="Pfam" id="PF13391"/>
    </source>
</evidence>
<name>A0A9P5MZE4_9AGAM</name>
<gene>
    <name evidence="3" type="ORF">DFH94DRAFT_365059</name>
</gene>
<evidence type="ECO:0000313" key="4">
    <source>
        <dbReference type="Proteomes" id="UP000759537"/>
    </source>
</evidence>
<feature type="compositionally biased region" description="Basic and acidic residues" evidence="1">
    <location>
        <begin position="337"/>
        <end position="346"/>
    </location>
</feature>
<proteinExistence type="predicted"/>
<feature type="compositionally biased region" description="Basic and acidic residues" evidence="1">
    <location>
        <begin position="392"/>
        <end position="406"/>
    </location>
</feature>
<comment type="caution">
    <text evidence="3">The sequence shown here is derived from an EMBL/GenBank/DDBJ whole genome shotgun (WGS) entry which is preliminary data.</text>
</comment>